<keyword evidence="3" id="KW-0732">Signal</keyword>
<dbReference type="PROSITE" id="PS50853">
    <property type="entry name" value="FN3"/>
    <property type="match status" value="1"/>
</dbReference>
<name>A0ABY6K3I6_9ARAC</name>
<dbReference type="Pfam" id="PF25059">
    <property type="entry name" value="FN3_DSCAM-DSCAML_C"/>
    <property type="match status" value="1"/>
</dbReference>
<dbReference type="InterPro" id="IPR036116">
    <property type="entry name" value="FN3_sf"/>
</dbReference>
<evidence type="ECO:0000256" key="5">
    <source>
        <dbReference type="ARBA" id="ARBA00022989"/>
    </source>
</evidence>
<protein>
    <submittedName>
        <fullName evidence="12">Dscam</fullName>
    </submittedName>
</protein>
<gene>
    <name evidence="12" type="ORF">LAZ67_2002136</name>
</gene>
<comment type="subcellular location">
    <subcellularLocation>
        <location evidence="1">Membrane</location>
        <topology evidence="1">Single-pass membrane protein</topology>
    </subcellularLocation>
</comment>
<organism evidence="12 13">
    <name type="scientific">Cordylochernes scorpioides</name>
    <dbReference type="NCBI Taxonomy" id="51811"/>
    <lineage>
        <taxon>Eukaryota</taxon>
        <taxon>Metazoa</taxon>
        <taxon>Ecdysozoa</taxon>
        <taxon>Arthropoda</taxon>
        <taxon>Chelicerata</taxon>
        <taxon>Arachnida</taxon>
        <taxon>Pseudoscorpiones</taxon>
        <taxon>Cheliferoidea</taxon>
        <taxon>Chernetidae</taxon>
        <taxon>Cordylochernes</taxon>
    </lineage>
</organism>
<evidence type="ECO:0000256" key="2">
    <source>
        <dbReference type="ARBA" id="ARBA00022692"/>
    </source>
</evidence>
<sequence>MCLFIISKSSFINEISFFSIKVPFFYISYNLRSAEYVLRYKREFGQWEETKVPAHPAKFSLTGLRCGTVYSLYLSRPRDDGSPPSNVVTSRTLGSAPVAPDKEVFLTASNSTGLLLALGEWDDGGCPIKSFVVRYKSFWSTEWRVAPAAVTQPAPRPLYLGSLTPATWYHLRVTAHNGAGSTAAEYEMATLTWEGAWCPGTIAPVVPLETREHQPGVWDDVHLAVPVVVAILALLVVGGVALCVCLKRRHFQEEIYERPAPLQRKSLPCSTGKSPEGTQVRETSLYQTCLAKGGPPPNTQAPPSSQDLAGRCPPSPPPWAPATPCCSQTMRTTSRPMLRSGCRASTRTPRARRARSANSRPSTNPTCSELPPPVSSTGVISHDKLYASSTNLTCSESSHRQSAPPGRWFMLGYSPFTKVFHGVCSPYISASIS</sequence>
<evidence type="ECO:0000256" key="9">
    <source>
        <dbReference type="SAM" id="MobiDB-lite"/>
    </source>
</evidence>
<feature type="transmembrane region" description="Helical" evidence="10">
    <location>
        <begin position="223"/>
        <end position="246"/>
    </location>
</feature>
<dbReference type="CDD" id="cd00063">
    <property type="entry name" value="FN3"/>
    <property type="match status" value="1"/>
</dbReference>
<keyword evidence="4" id="KW-0130">Cell adhesion</keyword>
<keyword evidence="7" id="KW-1015">Disulfide bond</keyword>
<accession>A0ABY6K3I6</accession>
<keyword evidence="5 10" id="KW-1133">Transmembrane helix</keyword>
<feature type="region of interest" description="Disordered" evidence="9">
    <location>
        <begin position="336"/>
        <end position="374"/>
    </location>
</feature>
<dbReference type="InterPro" id="IPR013783">
    <property type="entry name" value="Ig-like_fold"/>
</dbReference>
<dbReference type="EMBL" id="CP092864">
    <property type="protein sequence ID" value="UYV62844.1"/>
    <property type="molecule type" value="Genomic_DNA"/>
</dbReference>
<keyword evidence="8" id="KW-0393">Immunoglobulin domain</keyword>
<dbReference type="Proteomes" id="UP001235939">
    <property type="component" value="Chromosome 02"/>
</dbReference>
<dbReference type="InterPro" id="IPR003961">
    <property type="entry name" value="FN3_dom"/>
</dbReference>
<evidence type="ECO:0000256" key="4">
    <source>
        <dbReference type="ARBA" id="ARBA00022889"/>
    </source>
</evidence>
<dbReference type="SUPFAM" id="SSF49265">
    <property type="entry name" value="Fibronectin type III"/>
    <property type="match status" value="1"/>
</dbReference>
<evidence type="ECO:0000313" key="12">
    <source>
        <dbReference type="EMBL" id="UYV62844.1"/>
    </source>
</evidence>
<proteinExistence type="predicted"/>
<evidence type="ECO:0000259" key="11">
    <source>
        <dbReference type="PROSITE" id="PS50853"/>
    </source>
</evidence>
<evidence type="ECO:0000256" key="6">
    <source>
        <dbReference type="ARBA" id="ARBA00023136"/>
    </source>
</evidence>
<dbReference type="InterPro" id="IPR056754">
    <property type="entry name" value="DSCAM/DSCAML_C"/>
</dbReference>
<evidence type="ECO:0000256" key="10">
    <source>
        <dbReference type="SAM" id="Phobius"/>
    </source>
</evidence>
<feature type="region of interest" description="Disordered" evidence="9">
    <location>
        <begin position="290"/>
        <end position="315"/>
    </location>
</feature>
<dbReference type="Gene3D" id="2.60.40.10">
    <property type="entry name" value="Immunoglobulins"/>
    <property type="match status" value="2"/>
</dbReference>
<feature type="domain" description="Fibronectin type-III" evidence="11">
    <location>
        <begin position="99"/>
        <end position="195"/>
    </location>
</feature>
<keyword evidence="13" id="KW-1185">Reference proteome</keyword>
<reference evidence="12 13" key="1">
    <citation type="submission" date="2022-01" db="EMBL/GenBank/DDBJ databases">
        <title>A chromosomal length assembly of Cordylochernes scorpioides.</title>
        <authorList>
            <person name="Zeh D."/>
            <person name="Zeh J."/>
        </authorList>
    </citation>
    <scope>NUCLEOTIDE SEQUENCE [LARGE SCALE GENOMIC DNA]</scope>
    <source>
        <strain evidence="12">IN4F17</strain>
        <tissue evidence="12">Whole Body</tissue>
    </source>
</reference>
<evidence type="ECO:0000256" key="3">
    <source>
        <dbReference type="ARBA" id="ARBA00022729"/>
    </source>
</evidence>
<evidence type="ECO:0000313" key="13">
    <source>
        <dbReference type="Proteomes" id="UP001235939"/>
    </source>
</evidence>
<keyword evidence="2 10" id="KW-0812">Transmembrane</keyword>
<keyword evidence="6 10" id="KW-0472">Membrane</keyword>
<evidence type="ECO:0000256" key="7">
    <source>
        <dbReference type="ARBA" id="ARBA00023157"/>
    </source>
</evidence>
<evidence type="ECO:0000256" key="8">
    <source>
        <dbReference type="ARBA" id="ARBA00023319"/>
    </source>
</evidence>
<evidence type="ECO:0000256" key="1">
    <source>
        <dbReference type="ARBA" id="ARBA00004167"/>
    </source>
</evidence>